<dbReference type="EMBL" id="JARJCW010000007">
    <property type="protein sequence ID" value="KAJ7222644.1"/>
    <property type="molecule type" value="Genomic_DNA"/>
</dbReference>
<gene>
    <name evidence="2" type="ORF">GGX14DRAFT_388422</name>
</gene>
<proteinExistence type="predicted"/>
<name>A0AAD6YLB8_9AGAR</name>
<dbReference type="AlphaFoldDB" id="A0AAD6YLB8"/>
<protein>
    <submittedName>
        <fullName evidence="2">Uncharacterized protein</fullName>
    </submittedName>
</protein>
<evidence type="ECO:0000313" key="2">
    <source>
        <dbReference type="EMBL" id="KAJ7222644.1"/>
    </source>
</evidence>
<feature type="region of interest" description="Disordered" evidence="1">
    <location>
        <begin position="36"/>
        <end position="79"/>
    </location>
</feature>
<comment type="caution">
    <text evidence="2">The sequence shown here is derived from an EMBL/GenBank/DDBJ whole genome shotgun (WGS) entry which is preliminary data.</text>
</comment>
<feature type="non-terminal residue" evidence="2">
    <location>
        <position position="228"/>
    </location>
</feature>
<evidence type="ECO:0000256" key="1">
    <source>
        <dbReference type="SAM" id="MobiDB-lite"/>
    </source>
</evidence>
<organism evidence="2 3">
    <name type="scientific">Mycena pura</name>
    <dbReference type="NCBI Taxonomy" id="153505"/>
    <lineage>
        <taxon>Eukaryota</taxon>
        <taxon>Fungi</taxon>
        <taxon>Dikarya</taxon>
        <taxon>Basidiomycota</taxon>
        <taxon>Agaricomycotina</taxon>
        <taxon>Agaricomycetes</taxon>
        <taxon>Agaricomycetidae</taxon>
        <taxon>Agaricales</taxon>
        <taxon>Marasmiineae</taxon>
        <taxon>Mycenaceae</taxon>
        <taxon>Mycena</taxon>
    </lineage>
</organism>
<feature type="compositionally biased region" description="Basic residues" evidence="1">
    <location>
        <begin position="41"/>
        <end position="57"/>
    </location>
</feature>
<feature type="region of interest" description="Disordered" evidence="1">
    <location>
        <begin position="1"/>
        <end position="22"/>
    </location>
</feature>
<feature type="compositionally biased region" description="Acidic residues" evidence="1">
    <location>
        <begin position="62"/>
        <end position="71"/>
    </location>
</feature>
<keyword evidence="3" id="KW-1185">Reference proteome</keyword>
<dbReference type="Pfam" id="PF20414">
    <property type="entry name" value="DUF6698"/>
    <property type="match status" value="1"/>
</dbReference>
<dbReference type="Proteomes" id="UP001219525">
    <property type="component" value="Unassembled WGS sequence"/>
</dbReference>
<evidence type="ECO:0000313" key="3">
    <source>
        <dbReference type="Proteomes" id="UP001219525"/>
    </source>
</evidence>
<dbReference type="InterPro" id="IPR046521">
    <property type="entry name" value="DUF6698"/>
</dbReference>
<sequence length="228" mass="25570">MPHSDLTSPFGDRTNTLQDQLDAKNAEIEQLESLVATFTKRQNKQKRKKTNRKKHDHHTSDADDNDNDTDKEDATPAKKTKVDACDYSQVGRNIGRLLGMFVNVHAVVEYGVNKDTALSGDEDDEDFNPRFAEEYRILNKNIAGFHEKILKSKSMLRRGISKLISEGIGDVRSDDTATLKRLIPDLVTINPSTPLDPPLADKKSKAHRGFAHPVFAALLTPIDWHANQ</sequence>
<reference evidence="2" key="1">
    <citation type="submission" date="2023-03" db="EMBL/GenBank/DDBJ databases">
        <title>Massive genome expansion in bonnet fungi (Mycena s.s.) driven by repeated elements and novel gene families across ecological guilds.</title>
        <authorList>
            <consortium name="Lawrence Berkeley National Laboratory"/>
            <person name="Harder C.B."/>
            <person name="Miyauchi S."/>
            <person name="Viragh M."/>
            <person name="Kuo A."/>
            <person name="Thoen E."/>
            <person name="Andreopoulos B."/>
            <person name="Lu D."/>
            <person name="Skrede I."/>
            <person name="Drula E."/>
            <person name="Henrissat B."/>
            <person name="Morin E."/>
            <person name="Kohler A."/>
            <person name="Barry K."/>
            <person name="LaButti K."/>
            <person name="Morin E."/>
            <person name="Salamov A."/>
            <person name="Lipzen A."/>
            <person name="Mereny Z."/>
            <person name="Hegedus B."/>
            <person name="Baldrian P."/>
            <person name="Stursova M."/>
            <person name="Weitz H."/>
            <person name="Taylor A."/>
            <person name="Grigoriev I.V."/>
            <person name="Nagy L.G."/>
            <person name="Martin F."/>
            <person name="Kauserud H."/>
        </authorList>
    </citation>
    <scope>NUCLEOTIDE SEQUENCE</scope>
    <source>
        <strain evidence="2">9144</strain>
    </source>
</reference>
<accession>A0AAD6YLB8</accession>